<gene>
    <name evidence="13" type="ORF">HNQ88_000782</name>
</gene>
<keyword evidence="8 11" id="KW-0460">Magnesium</keyword>
<reference evidence="13" key="1">
    <citation type="submission" date="2023-07" db="EMBL/GenBank/DDBJ databases">
        <title>Genomic Encyclopedia of Type Strains, Phase IV (KMG-IV): sequencing the most valuable type-strain genomes for metagenomic binning, comparative biology and taxonomic classification.</title>
        <authorList>
            <person name="Goeker M."/>
        </authorList>
    </citation>
    <scope>NUCLEOTIDE SEQUENCE</scope>
    <source>
        <strain evidence="13">DSM 26174</strain>
    </source>
</reference>
<evidence type="ECO:0000256" key="1">
    <source>
        <dbReference type="ARBA" id="ARBA00001946"/>
    </source>
</evidence>
<comment type="cofactor">
    <cofactor evidence="1 11">
        <name>Mg(2+)</name>
        <dbReference type="ChEBI" id="CHEBI:18420"/>
    </cofactor>
</comment>
<comment type="pathway">
    <text evidence="3 11">Cofactor biosynthesis; molybdopterin biosynthesis.</text>
</comment>
<evidence type="ECO:0000259" key="12">
    <source>
        <dbReference type="SMART" id="SM00852"/>
    </source>
</evidence>
<feature type="domain" description="MoaB/Mog" evidence="12">
    <location>
        <begin position="172"/>
        <end position="310"/>
    </location>
</feature>
<protein>
    <recommendedName>
        <fullName evidence="11">Molybdopterin molybdenumtransferase</fullName>
        <ecNumber evidence="11">2.10.1.1</ecNumber>
    </recommendedName>
</protein>
<dbReference type="RefSeq" id="WP_309937277.1">
    <property type="nucleotide sequence ID" value="NZ_AP025305.1"/>
</dbReference>
<evidence type="ECO:0000256" key="7">
    <source>
        <dbReference type="ARBA" id="ARBA00022723"/>
    </source>
</evidence>
<dbReference type="Pfam" id="PF03454">
    <property type="entry name" value="MoeA_C"/>
    <property type="match status" value="1"/>
</dbReference>
<evidence type="ECO:0000256" key="8">
    <source>
        <dbReference type="ARBA" id="ARBA00022842"/>
    </source>
</evidence>
<name>A0AAE4BQP8_9BACT</name>
<keyword evidence="9 11" id="KW-0501">Molybdenum cofactor biosynthesis</keyword>
<dbReference type="PANTHER" id="PTHR10192">
    <property type="entry name" value="MOLYBDOPTERIN BIOSYNTHESIS PROTEIN"/>
    <property type="match status" value="1"/>
</dbReference>
<keyword evidence="14" id="KW-1185">Reference proteome</keyword>
<evidence type="ECO:0000313" key="13">
    <source>
        <dbReference type="EMBL" id="MDR6237806.1"/>
    </source>
</evidence>
<dbReference type="EMBL" id="JAVDQD010000001">
    <property type="protein sequence ID" value="MDR6237806.1"/>
    <property type="molecule type" value="Genomic_DNA"/>
</dbReference>
<dbReference type="SMART" id="SM00852">
    <property type="entry name" value="MoCF_biosynth"/>
    <property type="match status" value="1"/>
</dbReference>
<dbReference type="Gene3D" id="2.170.190.11">
    <property type="entry name" value="Molybdopterin biosynthesis moea protein, domain 3"/>
    <property type="match status" value="1"/>
</dbReference>
<dbReference type="NCBIfam" id="TIGR00177">
    <property type="entry name" value="molyb_syn"/>
    <property type="match status" value="1"/>
</dbReference>
<comment type="similarity">
    <text evidence="4 11">Belongs to the MoeA family.</text>
</comment>
<dbReference type="CDD" id="cd00887">
    <property type="entry name" value="MoeA"/>
    <property type="match status" value="1"/>
</dbReference>
<dbReference type="SUPFAM" id="SSF63882">
    <property type="entry name" value="MoeA N-terminal region -like"/>
    <property type="match status" value="1"/>
</dbReference>
<keyword evidence="5 11" id="KW-0500">Molybdenum</keyword>
<dbReference type="InterPro" id="IPR036425">
    <property type="entry name" value="MoaB/Mog-like_dom_sf"/>
</dbReference>
<evidence type="ECO:0000256" key="10">
    <source>
        <dbReference type="ARBA" id="ARBA00047317"/>
    </source>
</evidence>
<dbReference type="FunFam" id="2.170.190.11:FF:000001">
    <property type="entry name" value="Molybdopterin molybdenumtransferase"/>
    <property type="match status" value="1"/>
</dbReference>
<dbReference type="InterPro" id="IPR005111">
    <property type="entry name" value="MoeA_C_domain_IV"/>
</dbReference>
<proteinExistence type="inferred from homology"/>
<sequence>MITVEQALQHIKNITVQQPKSLVQMSEALNCVLAEDIHSPINMPPFRQSAMDGYAINAHESNHYLLVGEIKAGDNSQFELKRGEAVRIFTGAPVPDSSNAVVMQEKVQRLDDNKILIDGEVKAEENIRPLGEQIQKGEVALREGDKLNPASIGFLATLGLDKVIVRQAPKVAILYTGNELVEPGTPLDYGQIYNSNSIMLQSALYELGCKSVEIHHCMDDLSSTRQKVASLLDDNEVLIVSGGISVGDYDFVKDALEYNDVEEVFYKVKQKPGKPLFFGRKDEKLIFALPGNPAAALTCFYVYLLPVIQRALGAEDFALERQYLPLKEKYEYKGGRALFLKGKRTKNGVEILEGQSSAMLHTFALADSLIYISGEKSNYDQGDLVEVIKIK</sequence>
<dbReference type="InterPro" id="IPR008284">
    <property type="entry name" value="MoCF_biosynth_CS"/>
</dbReference>
<dbReference type="Gene3D" id="3.90.105.10">
    <property type="entry name" value="Molybdopterin biosynthesis moea protein, domain 2"/>
    <property type="match status" value="1"/>
</dbReference>
<dbReference type="InterPro" id="IPR036688">
    <property type="entry name" value="MoeA_C_domain_IV_sf"/>
</dbReference>
<dbReference type="InterPro" id="IPR001453">
    <property type="entry name" value="MoaB/Mog_dom"/>
</dbReference>
<dbReference type="SUPFAM" id="SSF53218">
    <property type="entry name" value="Molybdenum cofactor biosynthesis proteins"/>
    <property type="match status" value="1"/>
</dbReference>
<evidence type="ECO:0000256" key="5">
    <source>
        <dbReference type="ARBA" id="ARBA00022505"/>
    </source>
</evidence>
<accession>A0AAE4BQP8</accession>
<comment type="caution">
    <text evidence="13">The sequence shown here is derived from an EMBL/GenBank/DDBJ whole genome shotgun (WGS) entry which is preliminary data.</text>
</comment>
<dbReference type="Pfam" id="PF00994">
    <property type="entry name" value="MoCF_biosynth"/>
    <property type="match status" value="1"/>
</dbReference>
<dbReference type="GO" id="GO:0061599">
    <property type="term" value="F:molybdopterin molybdotransferase activity"/>
    <property type="evidence" value="ECO:0007669"/>
    <property type="project" value="UniProtKB-UniRule"/>
</dbReference>
<dbReference type="Pfam" id="PF03453">
    <property type="entry name" value="MoeA_N"/>
    <property type="match status" value="1"/>
</dbReference>
<keyword evidence="7 11" id="KW-0479">Metal-binding</keyword>
<dbReference type="GO" id="GO:0005829">
    <property type="term" value="C:cytosol"/>
    <property type="evidence" value="ECO:0007669"/>
    <property type="project" value="TreeGrafter"/>
</dbReference>
<dbReference type="FunFam" id="3.40.980.10:FF:000004">
    <property type="entry name" value="Molybdopterin molybdenumtransferase"/>
    <property type="match status" value="1"/>
</dbReference>
<organism evidence="13 14">
    <name type="scientific">Aureibacter tunicatorum</name>
    <dbReference type="NCBI Taxonomy" id="866807"/>
    <lineage>
        <taxon>Bacteria</taxon>
        <taxon>Pseudomonadati</taxon>
        <taxon>Bacteroidota</taxon>
        <taxon>Cytophagia</taxon>
        <taxon>Cytophagales</taxon>
        <taxon>Persicobacteraceae</taxon>
        <taxon>Aureibacter</taxon>
    </lineage>
</organism>
<dbReference type="EC" id="2.10.1.1" evidence="11"/>
<dbReference type="Proteomes" id="UP001185092">
    <property type="component" value="Unassembled WGS sequence"/>
</dbReference>
<evidence type="ECO:0000256" key="2">
    <source>
        <dbReference type="ARBA" id="ARBA00002901"/>
    </source>
</evidence>
<dbReference type="Gene3D" id="3.40.980.10">
    <property type="entry name" value="MoaB/Mog-like domain"/>
    <property type="match status" value="1"/>
</dbReference>
<evidence type="ECO:0000256" key="9">
    <source>
        <dbReference type="ARBA" id="ARBA00023150"/>
    </source>
</evidence>
<comment type="function">
    <text evidence="2 11">Catalyzes the insertion of molybdate into adenylated molybdopterin with the concomitant release of AMP.</text>
</comment>
<evidence type="ECO:0000256" key="3">
    <source>
        <dbReference type="ARBA" id="ARBA00005046"/>
    </source>
</evidence>
<dbReference type="InterPro" id="IPR038987">
    <property type="entry name" value="MoeA-like"/>
</dbReference>
<dbReference type="SUPFAM" id="SSF63867">
    <property type="entry name" value="MoeA C-terminal domain-like"/>
    <property type="match status" value="1"/>
</dbReference>
<dbReference type="PROSITE" id="PS01079">
    <property type="entry name" value="MOCF_BIOSYNTHESIS_2"/>
    <property type="match status" value="1"/>
</dbReference>
<evidence type="ECO:0000256" key="6">
    <source>
        <dbReference type="ARBA" id="ARBA00022679"/>
    </source>
</evidence>
<evidence type="ECO:0000256" key="4">
    <source>
        <dbReference type="ARBA" id="ARBA00010763"/>
    </source>
</evidence>
<dbReference type="InterPro" id="IPR005110">
    <property type="entry name" value="MoeA_linker/N"/>
</dbReference>
<evidence type="ECO:0000256" key="11">
    <source>
        <dbReference type="RuleBase" id="RU365090"/>
    </source>
</evidence>
<dbReference type="AlphaFoldDB" id="A0AAE4BQP8"/>
<dbReference type="InterPro" id="IPR036135">
    <property type="entry name" value="MoeA_linker/N_sf"/>
</dbReference>
<dbReference type="Gene3D" id="2.40.340.10">
    <property type="entry name" value="MoeA, C-terminal, domain IV"/>
    <property type="match status" value="1"/>
</dbReference>
<dbReference type="NCBIfam" id="NF045515">
    <property type="entry name" value="Glp_gephyrin"/>
    <property type="match status" value="1"/>
</dbReference>
<evidence type="ECO:0000313" key="14">
    <source>
        <dbReference type="Proteomes" id="UP001185092"/>
    </source>
</evidence>
<dbReference type="GO" id="GO:0046872">
    <property type="term" value="F:metal ion binding"/>
    <property type="evidence" value="ECO:0007669"/>
    <property type="project" value="UniProtKB-UniRule"/>
</dbReference>
<dbReference type="PANTHER" id="PTHR10192:SF5">
    <property type="entry name" value="GEPHYRIN"/>
    <property type="match status" value="1"/>
</dbReference>
<keyword evidence="6 11" id="KW-0808">Transferase</keyword>
<dbReference type="GO" id="GO:0006777">
    <property type="term" value="P:Mo-molybdopterin cofactor biosynthetic process"/>
    <property type="evidence" value="ECO:0007669"/>
    <property type="project" value="UniProtKB-UniRule"/>
</dbReference>
<comment type="catalytic activity">
    <reaction evidence="10">
        <text>adenylyl-molybdopterin + molybdate = Mo-molybdopterin + AMP + H(+)</text>
        <dbReference type="Rhea" id="RHEA:35047"/>
        <dbReference type="ChEBI" id="CHEBI:15378"/>
        <dbReference type="ChEBI" id="CHEBI:36264"/>
        <dbReference type="ChEBI" id="CHEBI:62727"/>
        <dbReference type="ChEBI" id="CHEBI:71302"/>
        <dbReference type="ChEBI" id="CHEBI:456215"/>
        <dbReference type="EC" id="2.10.1.1"/>
    </reaction>
</comment>